<organism evidence="1 2">
    <name type="scientific">Fictibacillus barbaricus</name>
    <dbReference type="NCBI Taxonomy" id="182136"/>
    <lineage>
        <taxon>Bacteria</taxon>
        <taxon>Bacillati</taxon>
        <taxon>Bacillota</taxon>
        <taxon>Bacilli</taxon>
        <taxon>Bacillales</taxon>
        <taxon>Fictibacillaceae</taxon>
        <taxon>Fictibacillus</taxon>
    </lineage>
</organism>
<dbReference type="Proteomes" id="UP001258181">
    <property type="component" value="Unassembled WGS sequence"/>
</dbReference>
<accession>A0ABU1U0L0</accession>
<sequence length="110" mass="12386">MMQPLKQESSDGAEKKQEKLNPISFIGKVKESKGNVFTINYKKTTMKVQLDAKTELLDGDKALDIDPDEAVQAGVTVQIVGLLNKRLNVIKAVRLYIFHKEFDMNYLGTN</sequence>
<protein>
    <submittedName>
        <fullName evidence="1">Uncharacterized protein</fullName>
    </submittedName>
</protein>
<evidence type="ECO:0000313" key="2">
    <source>
        <dbReference type="Proteomes" id="UP001258181"/>
    </source>
</evidence>
<dbReference type="EMBL" id="JAVDWA010000003">
    <property type="protein sequence ID" value="MDR7073016.1"/>
    <property type="molecule type" value="Genomic_DNA"/>
</dbReference>
<reference evidence="1 2" key="1">
    <citation type="submission" date="2023-07" db="EMBL/GenBank/DDBJ databases">
        <title>Sorghum-associated microbial communities from plants grown in Nebraska, USA.</title>
        <authorList>
            <person name="Schachtman D."/>
        </authorList>
    </citation>
    <scope>NUCLEOTIDE SEQUENCE [LARGE SCALE GENOMIC DNA]</scope>
    <source>
        <strain evidence="1 2">BE211</strain>
    </source>
</reference>
<evidence type="ECO:0000313" key="1">
    <source>
        <dbReference type="EMBL" id="MDR7073016.1"/>
    </source>
</evidence>
<comment type="caution">
    <text evidence="1">The sequence shown here is derived from an EMBL/GenBank/DDBJ whole genome shotgun (WGS) entry which is preliminary data.</text>
</comment>
<name>A0ABU1U0L0_9BACL</name>
<dbReference type="RefSeq" id="WP_310258448.1">
    <property type="nucleotide sequence ID" value="NZ_JAVDWA010000003.1"/>
</dbReference>
<gene>
    <name evidence="1" type="ORF">J2X07_002002</name>
</gene>
<proteinExistence type="predicted"/>
<keyword evidence="2" id="KW-1185">Reference proteome</keyword>